<dbReference type="InterPro" id="IPR052579">
    <property type="entry name" value="Zinc_finger_SWIM"/>
</dbReference>
<keyword evidence="1" id="KW-0479">Metal-binding</keyword>
<dbReference type="OrthoDB" id="92090at2759"/>
<organism evidence="3">
    <name type="scientific">Amphimedon queenslandica</name>
    <name type="common">Sponge</name>
    <dbReference type="NCBI Taxonomy" id="400682"/>
    <lineage>
        <taxon>Eukaryota</taxon>
        <taxon>Metazoa</taxon>
        <taxon>Porifera</taxon>
        <taxon>Demospongiae</taxon>
        <taxon>Heteroscleromorpha</taxon>
        <taxon>Haplosclerida</taxon>
        <taxon>Niphatidae</taxon>
        <taxon>Amphimedon</taxon>
    </lineage>
</organism>
<dbReference type="STRING" id="400682.A0A1X7SYA5"/>
<dbReference type="eggNOG" id="ENOG502QVJ3">
    <property type="taxonomic scope" value="Eukaryota"/>
</dbReference>
<evidence type="ECO:0000313" key="3">
    <source>
        <dbReference type="EnsemblMetazoa" id="Aqu2.1.07053_001"/>
    </source>
</evidence>
<evidence type="ECO:0000256" key="1">
    <source>
        <dbReference type="PROSITE-ProRule" id="PRU00325"/>
    </source>
</evidence>
<dbReference type="PANTHER" id="PTHR31569">
    <property type="entry name" value="SWIM-TYPE DOMAIN-CONTAINING PROTEIN"/>
    <property type="match status" value="1"/>
</dbReference>
<dbReference type="EnsemblMetazoa" id="Aqu2.1.07053_001">
    <property type="protein sequence ID" value="Aqu2.1.07053_001"/>
    <property type="gene ID" value="Aqu2.1.07053"/>
</dbReference>
<protein>
    <recommendedName>
        <fullName evidence="2">SWIM-type domain-containing protein</fullName>
    </recommendedName>
</protein>
<accession>A0A1X7SYA5</accession>
<dbReference type="Pfam" id="PF21056">
    <property type="entry name" value="ZSWIM1-3_RNaseH-like"/>
    <property type="match status" value="1"/>
</dbReference>
<feature type="domain" description="SWIM-type" evidence="2">
    <location>
        <begin position="508"/>
        <end position="557"/>
    </location>
</feature>
<dbReference type="PROSITE" id="PS50966">
    <property type="entry name" value="ZF_SWIM"/>
    <property type="match status" value="1"/>
</dbReference>
<keyword evidence="1" id="KW-0863">Zinc-finger</keyword>
<dbReference type="InterPro" id="IPR007527">
    <property type="entry name" value="Znf_SWIM"/>
</dbReference>
<reference evidence="3" key="1">
    <citation type="submission" date="2017-05" db="UniProtKB">
        <authorList>
            <consortium name="EnsemblMetazoa"/>
        </authorList>
    </citation>
    <scope>IDENTIFICATION</scope>
</reference>
<dbReference type="Pfam" id="PF21599">
    <property type="entry name" value="ZSWIM3_N"/>
    <property type="match status" value="1"/>
</dbReference>
<dbReference type="PANTHER" id="PTHR31569:SF4">
    <property type="entry name" value="SWIM-TYPE DOMAIN-CONTAINING PROTEIN"/>
    <property type="match status" value="1"/>
</dbReference>
<dbReference type="InterPro" id="IPR048324">
    <property type="entry name" value="ZSWIM1-3_RNaseH-like"/>
</dbReference>
<dbReference type="GO" id="GO:0008270">
    <property type="term" value="F:zinc ion binding"/>
    <property type="evidence" value="ECO:0007669"/>
    <property type="project" value="UniProtKB-KW"/>
</dbReference>
<keyword evidence="1" id="KW-0862">Zinc</keyword>
<evidence type="ECO:0000259" key="2">
    <source>
        <dbReference type="PROSITE" id="PS50966"/>
    </source>
</evidence>
<name>A0A1X7SYA5_AMPQE</name>
<dbReference type="AlphaFoldDB" id="A0A1X7SYA5"/>
<sequence>MEEASSSDAPAADPFFCVGEKFSSFCDLEKKIKNFEGVHLVQLTRRDSRTLEAAAKRVPNRVIGAHAELKYYEVQYCCHFGGHVYKKNGSGNRIHQSTVKQGCQAGLKAVLSKDKKYLEVTHFSNEHNHIVSKAVYDHLPRQRRLATEESNKVKSLLHVQANKKLIQQHIAKTTGKVVTLKDLSNVRAQMEIKSGDHNELEILVKELSEIEGATVKLFHDEKSELSGIFFQDNVMKCAFKGYPEVLMVDATYKLNKFRMPLYVLLVIDGNGLSEIVAIFLTTLETEDAITKMVCSFKTYNSSWINTRVVMSDKDFVERTVFQREFPSSSLIICLFHTLRTFRREVTCEKLNLRSGERDHALELIEKLVYAKSEEEYDQNHELLIDCGLRNVIDYYNANWHPIREQWVECFKGSNLTLGETTNNRLESINAKIKSVCTRYATLPTFFRHFFALLSCLRNERNHITVMDLVKRKIVCESSPVKQYAEFVTPYAFRYIQQQSSTEYGPDEFFVETEDSSLFSFMSSEGRLLLSARHCCCKFWSSMNLPCRHILSLRKKLGLPLFSEEIVAERWKRSYLQHVYDVKSTEAESENSLQIVAIATETVARTLSQHEKYRKALTVSQKLASLASEVGMSEFSERLKVMMDLEEAWLQGKKPEIIFSHTTIESEDSPDVCSTEVVVPSCGPSVQEDSHQPLEHNEPVLHSTENIKLPPILKKRGRPKGHEKTVIGLPSKRLKRKTGGVSPLPFLKKHPVEREKIILSWLVEAEM</sequence>
<dbReference type="InterPro" id="IPR048325">
    <property type="entry name" value="ZSWIM3_N"/>
</dbReference>
<dbReference type="InParanoid" id="A0A1X7SYA5"/>
<proteinExistence type="predicted"/>